<dbReference type="PANTHER" id="PTHR30086">
    <property type="entry name" value="ARGININE EXPORTER PROTEIN ARGO"/>
    <property type="match status" value="1"/>
</dbReference>
<reference evidence="8 9" key="1">
    <citation type="submission" date="2020-02" db="EMBL/GenBank/DDBJ databases">
        <authorList>
            <person name="Kim M.K."/>
        </authorList>
    </citation>
    <scope>NUCLEOTIDE SEQUENCE [LARGE SCALE GENOMIC DNA]</scope>
    <source>
        <strain evidence="8 9">17J57-3</strain>
    </source>
</reference>
<comment type="subcellular location">
    <subcellularLocation>
        <location evidence="1">Cell membrane</location>
        <topology evidence="1">Multi-pass membrane protein</topology>
    </subcellularLocation>
</comment>
<dbReference type="Pfam" id="PF01810">
    <property type="entry name" value="LysE"/>
    <property type="match status" value="1"/>
</dbReference>
<keyword evidence="9" id="KW-1185">Reference proteome</keyword>
<keyword evidence="5 7" id="KW-1133">Transmembrane helix</keyword>
<evidence type="ECO:0000256" key="3">
    <source>
        <dbReference type="ARBA" id="ARBA00022475"/>
    </source>
</evidence>
<comment type="caution">
    <text evidence="8">The sequence shown here is derived from an EMBL/GenBank/DDBJ whole genome shotgun (WGS) entry which is preliminary data.</text>
</comment>
<keyword evidence="3" id="KW-1003">Cell membrane</keyword>
<dbReference type="GO" id="GO:0005886">
    <property type="term" value="C:plasma membrane"/>
    <property type="evidence" value="ECO:0007669"/>
    <property type="project" value="UniProtKB-SubCell"/>
</dbReference>
<gene>
    <name evidence="8" type="ORF">G3574_27365</name>
</gene>
<dbReference type="AlphaFoldDB" id="A0A6B3SVP2"/>
<organism evidence="8 9">
    <name type="scientific">Noviherbaspirillum galbum</name>
    <dbReference type="NCBI Taxonomy" id="2709383"/>
    <lineage>
        <taxon>Bacteria</taxon>
        <taxon>Pseudomonadati</taxon>
        <taxon>Pseudomonadota</taxon>
        <taxon>Betaproteobacteria</taxon>
        <taxon>Burkholderiales</taxon>
        <taxon>Oxalobacteraceae</taxon>
        <taxon>Noviherbaspirillum</taxon>
    </lineage>
</organism>
<evidence type="ECO:0000313" key="9">
    <source>
        <dbReference type="Proteomes" id="UP000482155"/>
    </source>
</evidence>
<evidence type="ECO:0000256" key="4">
    <source>
        <dbReference type="ARBA" id="ARBA00022692"/>
    </source>
</evidence>
<keyword evidence="6 7" id="KW-0472">Membrane</keyword>
<dbReference type="RefSeq" id="WP_163968740.1">
    <property type="nucleotide sequence ID" value="NZ_JAAIVB010000085.1"/>
</dbReference>
<dbReference type="PANTHER" id="PTHR30086:SF14">
    <property type="entry name" value="HOMOSERINE_HOMOSERINE LACTONE EFFLUX PROTEIN"/>
    <property type="match status" value="1"/>
</dbReference>
<feature type="transmembrane region" description="Helical" evidence="7">
    <location>
        <begin position="6"/>
        <end position="28"/>
    </location>
</feature>
<keyword evidence="4 7" id="KW-0812">Transmembrane</keyword>
<evidence type="ECO:0000256" key="1">
    <source>
        <dbReference type="ARBA" id="ARBA00004651"/>
    </source>
</evidence>
<feature type="transmembrane region" description="Helical" evidence="7">
    <location>
        <begin position="69"/>
        <end position="88"/>
    </location>
</feature>
<dbReference type="InterPro" id="IPR001123">
    <property type="entry name" value="LeuE-type"/>
</dbReference>
<evidence type="ECO:0000256" key="2">
    <source>
        <dbReference type="ARBA" id="ARBA00007928"/>
    </source>
</evidence>
<feature type="transmembrane region" description="Helical" evidence="7">
    <location>
        <begin position="183"/>
        <end position="201"/>
    </location>
</feature>
<protein>
    <submittedName>
        <fullName evidence="8">LysE family transporter</fullName>
    </submittedName>
</protein>
<dbReference type="PIRSF" id="PIRSF006324">
    <property type="entry name" value="LeuE"/>
    <property type="match status" value="1"/>
</dbReference>
<feature type="transmembrane region" description="Helical" evidence="7">
    <location>
        <begin position="40"/>
        <end position="63"/>
    </location>
</feature>
<comment type="similarity">
    <text evidence="2">Belongs to the Rht family.</text>
</comment>
<accession>A0A6B3SVP2</accession>
<name>A0A6B3SVP2_9BURK</name>
<dbReference type="EMBL" id="JAAIVB010000085">
    <property type="protein sequence ID" value="NEX64817.1"/>
    <property type="molecule type" value="Genomic_DNA"/>
</dbReference>
<sequence length="203" mass="21968">MQSDTWLIFLVTCIGLSLSPGPNSLLVITHGALHGSRKTLFTIVGGVIGFIVIIALCMFGIGALIKTSVVWLTVLKWMGGAYLVWLGIQTWRSPPIAVEAGPRPVRAGRWLLFRQGFLSAATNPKGLLFFSAFLSQFIDPHRSLLPQFAVVAATYSATEFLAEYAMASAANRVRPWLARVGQRFNRVCGGIFVAIGAALPLHA</sequence>
<evidence type="ECO:0000256" key="6">
    <source>
        <dbReference type="ARBA" id="ARBA00023136"/>
    </source>
</evidence>
<evidence type="ECO:0000256" key="7">
    <source>
        <dbReference type="SAM" id="Phobius"/>
    </source>
</evidence>
<dbReference type="Proteomes" id="UP000482155">
    <property type="component" value="Unassembled WGS sequence"/>
</dbReference>
<evidence type="ECO:0000313" key="8">
    <source>
        <dbReference type="EMBL" id="NEX64817.1"/>
    </source>
</evidence>
<dbReference type="GO" id="GO:0042970">
    <property type="term" value="F:homoserine transmembrane transporter activity"/>
    <property type="evidence" value="ECO:0007669"/>
    <property type="project" value="TreeGrafter"/>
</dbReference>
<evidence type="ECO:0000256" key="5">
    <source>
        <dbReference type="ARBA" id="ARBA00022989"/>
    </source>
</evidence>
<proteinExistence type="inferred from homology"/>